<feature type="compositionally biased region" description="Polar residues" evidence="1">
    <location>
        <begin position="1"/>
        <end position="15"/>
    </location>
</feature>
<gene>
    <name evidence="2" type="ORF">JOE66_001988</name>
</gene>
<dbReference type="SUPFAM" id="SSF56645">
    <property type="entry name" value="Acyl-CoA dehydrogenase NM domain-like"/>
    <property type="match status" value="1"/>
</dbReference>
<accession>A0ABS2L5R0</accession>
<proteinExistence type="predicted"/>
<dbReference type="InterPro" id="IPR046373">
    <property type="entry name" value="Acyl-CoA_Oxase/DH_mid-dom_sf"/>
</dbReference>
<protein>
    <recommendedName>
        <fullName evidence="4">Acyl-CoA dehydrogenase</fullName>
    </recommendedName>
</protein>
<keyword evidence="3" id="KW-1185">Reference proteome</keyword>
<evidence type="ECO:0008006" key="4">
    <source>
        <dbReference type="Google" id="ProtNLM"/>
    </source>
</evidence>
<organism evidence="2 3">
    <name type="scientific">Subtercola frigoramans</name>
    <dbReference type="NCBI Taxonomy" id="120298"/>
    <lineage>
        <taxon>Bacteria</taxon>
        <taxon>Bacillati</taxon>
        <taxon>Actinomycetota</taxon>
        <taxon>Actinomycetes</taxon>
        <taxon>Micrococcales</taxon>
        <taxon>Microbacteriaceae</taxon>
        <taxon>Subtercola</taxon>
    </lineage>
</organism>
<sequence length="343" mass="36117">MSSSPGAVTFTSFSPRRSHSPLVDSALTDPAETLLDALNLARRLGAHSVFPGEGRTAELWEAQATVAARDLGVARAVEPHLDALAILHQADADDHAGTGTWGVFASEGGGTPLMERNGCLDGTKPWCSLADRLDHALVSASVADSEERQLYSVSLRDEGVTVLSGHWHARGLIEIPSGPVRFSAVAATEVGDRGWYLNRPGFSWGGIGVAACWYGGAVGLARTLFAATHASAGPFMLAHLGAVDARLSDARRALAEAAALVDEGYATGNDGRLLALRVRDTVADACDEVLRRVGRALGPSPLADDAAHAKRVADLTLYLRQHHAEKDEAALGSQLQQGVTQPW</sequence>
<dbReference type="InterPro" id="IPR009100">
    <property type="entry name" value="AcylCoA_DH/oxidase_NM_dom_sf"/>
</dbReference>
<reference evidence="2 3" key="1">
    <citation type="submission" date="2021-01" db="EMBL/GenBank/DDBJ databases">
        <title>Sequencing the genomes of 1000 actinobacteria strains.</title>
        <authorList>
            <person name="Klenk H.-P."/>
        </authorList>
    </citation>
    <scope>NUCLEOTIDE SEQUENCE [LARGE SCALE GENOMIC DNA]</scope>
    <source>
        <strain evidence="2 3">DSM 13057</strain>
    </source>
</reference>
<dbReference type="Gene3D" id="2.40.110.10">
    <property type="entry name" value="Butyryl-CoA Dehydrogenase, subunit A, domain 2"/>
    <property type="match status" value="1"/>
</dbReference>
<evidence type="ECO:0000256" key="1">
    <source>
        <dbReference type="SAM" id="MobiDB-lite"/>
    </source>
</evidence>
<dbReference type="RefSeq" id="WP_239518273.1">
    <property type="nucleotide sequence ID" value="NZ_BAAAHT010000013.1"/>
</dbReference>
<evidence type="ECO:0000313" key="2">
    <source>
        <dbReference type="EMBL" id="MBM7472354.1"/>
    </source>
</evidence>
<dbReference type="Proteomes" id="UP000776164">
    <property type="component" value="Unassembled WGS sequence"/>
</dbReference>
<feature type="region of interest" description="Disordered" evidence="1">
    <location>
        <begin position="1"/>
        <end position="24"/>
    </location>
</feature>
<evidence type="ECO:0000313" key="3">
    <source>
        <dbReference type="Proteomes" id="UP000776164"/>
    </source>
</evidence>
<comment type="caution">
    <text evidence="2">The sequence shown here is derived from an EMBL/GenBank/DDBJ whole genome shotgun (WGS) entry which is preliminary data.</text>
</comment>
<name>A0ABS2L5R0_9MICO</name>
<dbReference type="EMBL" id="JAFBBU010000001">
    <property type="protein sequence ID" value="MBM7472354.1"/>
    <property type="molecule type" value="Genomic_DNA"/>
</dbReference>